<dbReference type="InterPro" id="IPR036249">
    <property type="entry name" value="Thioredoxin-like_sf"/>
</dbReference>
<dbReference type="SFLD" id="SFLDS00019">
    <property type="entry name" value="Glutathione_Transferase_(cytos"/>
    <property type="match status" value="1"/>
</dbReference>
<evidence type="ECO:0000259" key="2">
    <source>
        <dbReference type="PROSITE" id="PS50405"/>
    </source>
</evidence>
<keyword evidence="4" id="KW-1185">Reference proteome</keyword>
<dbReference type="RefSeq" id="WP_066983856.1">
    <property type="nucleotide sequence ID" value="NZ_LUUI01000114.1"/>
</dbReference>
<evidence type="ECO:0000313" key="4">
    <source>
        <dbReference type="Proteomes" id="UP000078476"/>
    </source>
</evidence>
<dbReference type="PROSITE" id="PS50405">
    <property type="entry name" value="GST_CTER"/>
    <property type="match status" value="1"/>
</dbReference>
<dbReference type="Pfam" id="PF13417">
    <property type="entry name" value="GST_N_3"/>
    <property type="match status" value="1"/>
</dbReference>
<dbReference type="Proteomes" id="UP000078476">
    <property type="component" value="Unassembled WGS sequence"/>
</dbReference>
<dbReference type="AlphaFoldDB" id="A0A177N7N0"/>
<dbReference type="SUPFAM" id="SSF47616">
    <property type="entry name" value="GST C-terminal domain-like"/>
    <property type="match status" value="1"/>
</dbReference>
<gene>
    <name evidence="3" type="ORF">A1359_01295</name>
</gene>
<dbReference type="GO" id="GO:0016740">
    <property type="term" value="F:transferase activity"/>
    <property type="evidence" value="ECO:0007669"/>
    <property type="project" value="UniProtKB-KW"/>
</dbReference>
<comment type="caution">
    <text evidence="3">The sequence shown here is derived from an EMBL/GenBank/DDBJ whole genome shotgun (WGS) entry which is preliminary data.</text>
</comment>
<feature type="domain" description="GST N-terminal" evidence="1">
    <location>
        <begin position="1"/>
        <end position="81"/>
    </location>
</feature>
<dbReference type="OrthoDB" id="9797500at2"/>
<name>A0A177N7N0_9GAMM</name>
<dbReference type="PANTHER" id="PTHR44051:SF2">
    <property type="entry name" value="HYPOTHETICAL GLUTATHIONE S-TRANSFERASE LIKE PROTEIN"/>
    <property type="match status" value="1"/>
</dbReference>
<dbReference type="InterPro" id="IPR004046">
    <property type="entry name" value="GST_C"/>
</dbReference>
<protein>
    <submittedName>
        <fullName evidence="3">Glutathione S-transferase</fullName>
    </submittedName>
</protein>
<dbReference type="InterPro" id="IPR010987">
    <property type="entry name" value="Glutathione-S-Trfase_C-like"/>
</dbReference>
<dbReference type="InterPro" id="IPR040079">
    <property type="entry name" value="Glutathione_S-Trfase"/>
</dbReference>
<dbReference type="Gene3D" id="1.20.1050.10">
    <property type="match status" value="1"/>
</dbReference>
<reference evidence="3 4" key="1">
    <citation type="submission" date="2016-03" db="EMBL/GenBank/DDBJ databases">
        <authorList>
            <person name="Ploux O."/>
        </authorList>
    </citation>
    <scope>NUCLEOTIDE SEQUENCE [LARGE SCALE GENOMIC DNA]</scope>
    <source>
        <strain evidence="3 4">R-45370</strain>
    </source>
</reference>
<dbReference type="SFLD" id="SFLDG01151">
    <property type="entry name" value="Main.2:_Nu-like"/>
    <property type="match status" value="1"/>
</dbReference>
<evidence type="ECO:0000259" key="1">
    <source>
        <dbReference type="PROSITE" id="PS50404"/>
    </source>
</evidence>
<dbReference type="EMBL" id="LUUI01000114">
    <property type="protein sequence ID" value="OAI14068.1"/>
    <property type="molecule type" value="Genomic_DNA"/>
</dbReference>
<organism evidence="3 4">
    <name type="scientific">Methylomonas lenta</name>
    <dbReference type="NCBI Taxonomy" id="980561"/>
    <lineage>
        <taxon>Bacteria</taxon>
        <taxon>Pseudomonadati</taxon>
        <taxon>Pseudomonadota</taxon>
        <taxon>Gammaproteobacteria</taxon>
        <taxon>Methylococcales</taxon>
        <taxon>Methylococcaceae</taxon>
        <taxon>Methylomonas</taxon>
    </lineage>
</organism>
<dbReference type="SFLD" id="SFLDG00358">
    <property type="entry name" value="Main_(cytGST)"/>
    <property type="match status" value="1"/>
</dbReference>
<dbReference type="CDD" id="cd03206">
    <property type="entry name" value="GST_C_7"/>
    <property type="match status" value="1"/>
</dbReference>
<feature type="domain" description="GST C-terminal" evidence="2">
    <location>
        <begin position="86"/>
        <end position="204"/>
    </location>
</feature>
<proteinExistence type="predicted"/>
<dbReference type="Pfam" id="PF00043">
    <property type="entry name" value="GST_C"/>
    <property type="match status" value="1"/>
</dbReference>
<dbReference type="PROSITE" id="PS50404">
    <property type="entry name" value="GST_NTER"/>
    <property type="match status" value="1"/>
</dbReference>
<evidence type="ECO:0000313" key="3">
    <source>
        <dbReference type="EMBL" id="OAI14068.1"/>
    </source>
</evidence>
<dbReference type="InterPro" id="IPR036282">
    <property type="entry name" value="Glutathione-S-Trfase_C_sf"/>
</dbReference>
<dbReference type="STRING" id="980561.A1359_01295"/>
<dbReference type="PANTHER" id="PTHR44051">
    <property type="entry name" value="GLUTATHIONE S-TRANSFERASE-RELATED"/>
    <property type="match status" value="1"/>
</dbReference>
<sequence length="204" mass="22723">MITLHDMTLSGNCHKVRLLLNMLALPYQIQPVNLGGGEQHSPEYLQRNPFGQVPVLDDNGFTIRDSQAILVYLAKRYGGVPWWPDDAYHLAQIAAWLSTAANEIANGPALLRVHHKFGRDIDLARAQQTADKVLGIIDRHLQSQDWLVGDTVSIADIAVYPYLALAPEGGITIGEYTNIIAWFQRIRALPGYVAMPGMWQVQIN</sequence>
<dbReference type="SUPFAM" id="SSF52833">
    <property type="entry name" value="Thioredoxin-like"/>
    <property type="match status" value="1"/>
</dbReference>
<dbReference type="CDD" id="cd03056">
    <property type="entry name" value="GST_N_4"/>
    <property type="match status" value="1"/>
</dbReference>
<dbReference type="InterPro" id="IPR004045">
    <property type="entry name" value="Glutathione_S-Trfase_N"/>
</dbReference>
<keyword evidence="3" id="KW-0808">Transferase</keyword>
<dbReference type="Gene3D" id="3.40.30.10">
    <property type="entry name" value="Glutaredoxin"/>
    <property type="match status" value="1"/>
</dbReference>
<accession>A0A177N7N0</accession>